<evidence type="ECO:0000256" key="5">
    <source>
        <dbReference type="ARBA" id="ARBA00022519"/>
    </source>
</evidence>
<feature type="non-terminal residue" evidence="19">
    <location>
        <position position="441"/>
    </location>
</feature>
<dbReference type="InterPro" id="IPR003661">
    <property type="entry name" value="HisK_dim/P_dom"/>
</dbReference>
<gene>
    <name evidence="19" type="ORF">A3F84_15025</name>
</gene>
<evidence type="ECO:0000256" key="1">
    <source>
        <dbReference type="ARBA" id="ARBA00000085"/>
    </source>
</evidence>
<dbReference type="InterPro" id="IPR036097">
    <property type="entry name" value="HisK_dim/P_sf"/>
</dbReference>
<dbReference type="SUPFAM" id="SSF47384">
    <property type="entry name" value="Homodimeric domain of signal transducing histidine kinase"/>
    <property type="match status" value="1"/>
</dbReference>
<evidence type="ECO:0000256" key="9">
    <source>
        <dbReference type="ARBA" id="ARBA00022737"/>
    </source>
</evidence>
<feature type="domain" description="PAC" evidence="18">
    <location>
        <begin position="262"/>
        <end position="314"/>
    </location>
</feature>
<dbReference type="Gene3D" id="3.30.450.20">
    <property type="entry name" value="PAS domain"/>
    <property type="match status" value="1"/>
</dbReference>
<evidence type="ECO:0000256" key="14">
    <source>
        <dbReference type="PROSITE-ProRule" id="PRU00169"/>
    </source>
</evidence>
<keyword evidence="15" id="KW-0175">Coiled coil</keyword>
<keyword evidence="10" id="KW-0547">Nucleotide-binding</keyword>
<dbReference type="InterPro" id="IPR000700">
    <property type="entry name" value="PAS-assoc_C"/>
</dbReference>
<dbReference type="Pfam" id="PF00072">
    <property type="entry name" value="Response_reg"/>
    <property type="match status" value="1"/>
</dbReference>
<dbReference type="SUPFAM" id="SSF52172">
    <property type="entry name" value="CheY-like"/>
    <property type="match status" value="1"/>
</dbReference>
<dbReference type="PROSITE" id="PS50110">
    <property type="entry name" value="RESPONSE_REGULATORY"/>
    <property type="match status" value="1"/>
</dbReference>
<evidence type="ECO:0000313" key="19">
    <source>
        <dbReference type="EMBL" id="OGG55452.1"/>
    </source>
</evidence>
<evidence type="ECO:0000256" key="7">
    <source>
        <dbReference type="ARBA" id="ARBA00022679"/>
    </source>
</evidence>
<keyword evidence="9" id="KW-0677">Repeat</keyword>
<dbReference type="GO" id="GO:0000166">
    <property type="term" value="F:nucleotide binding"/>
    <property type="evidence" value="ECO:0007669"/>
    <property type="project" value="UniProtKB-KW"/>
</dbReference>
<keyword evidence="6 14" id="KW-0597">Phosphoprotein</keyword>
<feature type="modified residue" description="4-aspartylphosphate" evidence="14">
    <location>
        <position position="52"/>
    </location>
</feature>
<evidence type="ECO:0000259" key="18">
    <source>
        <dbReference type="PROSITE" id="PS50113"/>
    </source>
</evidence>
<dbReference type="Gene3D" id="3.40.50.2300">
    <property type="match status" value="1"/>
</dbReference>
<feature type="coiled-coil region" evidence="15">
    <location>
        <begin position="139"/>
        <end position="197"/>
    </location>
</feature>
<dbReference type="EMBL" id="MFKF01000077">
    <property type="protein sequence ID" value="OGG55452.1"/>
    <property type="molecule type" value="Genomic_DNA"/>
</dbReference>
<dbReference type="FunFam" id="2.10.70.100:FF:000001">
    <property type="entry name" value="Sensory transduction histidine kinase"/>
    <property type="match status" value="1"/>
</dbReference>
<evidence type="ECO:0000256" key="13">
    <source>
        <dbReference type="ARBA" id="ARBA00023136"/>
    </source>
</evidence>
<accession>A0A1F6D344</accession>
<keyword evidence="7" id="KW-0808">Transferase</keyword>
<dbReference type="Gene3D" id="2.10.70.100">
    <property type="match status" value="1"/>
</dbReference>
<reference evidence="19 20" key="1">
    <citation type="journal article" date="2016" name="Nat. Commun.">
        <title>Thousands of microbial genomes shed light on interconnected biogeochemical processes in an aquifer system.</title>
        <authorList>
            <person name="Anantharaman K."/>
            <person name="Brown C.T."/>
            <person name="Hug L.A."/>
            <person name="Sharon I."/>
            <person name="Castelle C.J."/>
            <person name="Probst A.J."/>
            <person name="Thomas B.C."/>
            <person name="Singh A."/>
            <person name="Wilkins M.J."/>
            <person name="Karaoz U."/>
            <person name="Brodie E.L."/>
            <person name="Williams K.H."/>
            <person name="Hubbard S.S."/>
            <person name="Banfield J.F."/>
        </authorList>
    </citation>
    <scope>NUCLEOTIDE SEQUENCE [LARGE SCALE GENOMIC DNA]</scope>
    <source>
        <strain evidence="20">RIFCSPLOWO2_12_FULL_64_10</strain>
    </source>
</reference>
<dbReference type="SMART" id="SM00388">
    <property type="entry name" value="HisKA"/>
    <property type="match status" value="1"/>
</dbReference>
<keyword evidence="4" id="KW-1003">Cell membrane</keyword>
<comment type="subcellular location">
    <subcellularLocation>
        <location evidence="2">Cell inner membrane</location>
        <topology evidence="2">Multi-pass membrane protein</topology>
    </subcellularLocation>
</comment>
<dbReference type="GO" id="GO:0005886">
    <property type="term" value="C:plasma membrane"/>
    <property type="evidence" value="ECO:0007669"/>
    <property type="project" value="UniProtKB-SubCell"/>
</dbReference>
<feature type="domain" description="Response regulatory" evidence="16">
    <location>
        <begin position="3"/>
        <end position="120"/>
    </location>
</feature>
<feature type="domain" description="PAS" evidence="17">
    <location>
        <begin position="214"/>
        <end position="259"/>
    </location>
</feature>
<dbReference type="AlphaFoldDB" id="A0A1F6D344"/>
<dbReference type="EC" id="2.7.13.3" evidence="3"/>
<keyword evidence="8" id="KW-0812">Transmembrane</keyword>
<dbReference type="Pfam" id="PF00512">
    <property type="entry name" value="HisKA"/>
    <property type="match status" value="1"/>
</dbReference>
<dbReference type="InterPro" id="IPR001789">
    <property type="entry name" value="Sig_transdc_resp-reg_receiver"/>
</dbReference>
<dbReference type="SMART" id="SM00448">
    <property type="entry name" value="REC"/>
    <property type="match status" value="1"/>
</dbReference>
<sequence length="441" mass="50237">MVTILIVDNNPTNRQFLVTLLGYSGHRLLEAADGAEALEVARAERPDLIISDVLMPAMDGFEFVRCLRADPACAQTPVIFYTATYHEREARALAQACGVQHILTKPIEPQDVLSIVDATLGLSSPPVPFPPTPPEEFDREHLRLIMNKLSEKVDELEAANLRLTALVAQLQREASERMRAEEELRNREKQLSEAQRLVHLGSWEWDVPTNRVNWSEELYRIYGLSPQEFRATYDTYLERVHPGDRELVRKVIETAYRDLKPFTLEERIVRPDGTIRVLHSQGEVVADENGQPTKMIGVCQDVTERKQLEQRIVERTAQLEDANRDLEAFSYSVSHDLHAPLRAINGFSRILQKDYEPHLPSDARRYLGMIRDNTQRMGKLIDDLLAFSRLGRQPLRKETVSPANLVRHALIDLRAEREGRRVEISIGVLPACQADSALLHQ</sequence>
<dbReference type="Gene3D" id="1.10.287.130">
    <property type="match status" value="1"/>
</dbReference>
<keyword evidence="13" id="KW-0472">Membrane</keyword>
<dbReference type="CDD" id="cd00130">
    <property type="entry name" value="PAS"/>
    <property type="match status" value="1"/>
</dbReference>
<dbReference type="PANTHER" id="PTHR43304:SF1">
    <property type="entry name" value="PAC DOMAIN-CONTAINING PROTEIN"/>
    <property type="match status" value="1"/>
</dbReference>
<protein>
    <recommendedName>
        <fullName evidence="3">histidine kinase</fullName>
        <ecNumber evidence="3">2.7.13.3</ecNumber>
    </recommendedName>
</protein>
<dbReference type="Pfam" id="PF08447">
    <property type="entry name" value="PAS_3"/>
    <property type="match status" value="1"/>
</dbReference>
<evidence type="ECO:0000256" key="8">
    <source>
        <dbReference type="ARBA" id="ARBA00022692"/>
    </source>
</evidence>
<dbReference type="PANTHER" id="PTHR43304">
    <property type="entry name" value="PHYTOCHROME-LIKE PROTEIN CPH1"/>
    <property type="match status" value="1"/>
</dbReference>
<evidence type="ECO:0000256" key="4">
    <source>
        <dbReference type="ARBA" id="ARBA00022475"/>
    </source>
</evidence>
<dbReference type="FunFam" id="1.10.287.130:FF:000070">
    <property type="entry name" value="Histidine kinase sensor protein"/>
    <property type="match status" value="1"/>
</dbReference>
<evidence type="ECO:0000256" key="15">
    <source>
        <dbReference type="SAM" id="Coils"/>
    </source>
</evidence>
<evidence type="ECO:0000259" key="17">
    <source>
        <dbReference type="PROSITE" id="PS50112"/>
    </source>
</evidence>
<keyword evidence="5" id="KW-0997">Cell inner membrane</keyword>
<dbReference type="PROSITE" id="PS50113">
    <property type="entry name" value="PAC"/>
    <property type="match status" value="1"/>
</dbReference>
<dbReference type="FunFam" id="3.30.450.20:FF:000088">
    <property type="entry name" value="Sensory transduction histidine kinase"/>
    <property type="match status" value="1"/>
</dbReference>
<comment type="catalytic activity">
    <reaction evidence="1">
        <text>ATP + protein L-histidine = ADP + protein N-phospho-L-histidine.</text>
        <dbReference type="EC" id="2.7.13.3"/>
    </reaction>
</comment>
<dbReference type="SUPFAM" id="SSF55785">
    <property type="entry name" value="PYP-like sensor domain (PAS domain)"/>
    <property type="match status" value="1"/>
</dbReference>
<dbReference type="SMART" id="SM00086">
    <property type="entry name" value="PAC"/>
    <property type="match status" value="1"/>
</dbReference>
<dbReference type="InterPro" id="IPR035965">
    <property type="entry name" value="PAS-like_dom_sf"/>
</dbReference>
<evidence type="ECO:0000256" key="12">
    <source>
        <dbReference type="ARBA" id="ARBA00022989"/>
    </source>
</evidence>
<dbReference type="Proteomes" id="UP000178606">
    <property type="component" value="Unassembled WGS sequence"/>
</dbReference>
<dbReference type="InterPro" id="IPR013655">
    <property type="entry name" value="PAS_fold_3"/>
</dbReference>
<dbReference type="GO" id="GO:0000155">
    <property type="term" value="F:phosphorelay sensor kinase activity"/>
    <property type="evidence" value="ECO:0007669"/>
    <property type="project" value="InterPro"/>
</dbReference>
<dbReference type="InterPro" id="IPR000014">
    <property type="entry name" value="PAS"/>
</dbReference>
<evidence type="ECO:0000259" key="16">
    <source>
        <dbReference type="PROSITE" id="PS50110"/>
    </source>
</evidence>
<dbReference type="InterPro" id="IPR011006">
    <property type="entry name" value="CheY-like_superfamily"/>
</dbReference>
<keyword evidence="11" id="KW-0418">Kinase</keyword>
<evidence type="ECO:0000256" key="11">
    <source>
        <dbReference type="ARBA" id="ARBA00022777"/>
    </source>
</evidence>
<dbReference type="NCBIfam" id="TIGR00229">
    <property type="entry name" value="sensory_box"/>
    <property type="match status" value="1"/>
</dbReference>
<evidence type="ECO:0000256" key="10">
    <source>
        <dbReference type="ARBA" id="ARBA00022741"/>
    </source>
</evidence>
<dbReference type="PROSITE" id="PS50112">
    <property type="entry name" value="PAS"/>
    <property type="match status" value="1"/>
</dbReference>
<dbReference type="InterPro" id="IPR052162">
    <property type="entry name" value="Sensor_kinase/Photoreceptor"/>
</dbReference>
<evidence type="ECO:0000256" key="3">
    <source>
        <dbReference type="ARBA" id="ARBA00012438"/>
    </source>
</evidence>
<evidence type="ECO:0000256" key="2">
    <source>
        <dbReference type="ARBA" id="ARBA00004429"/>
    </source>
</evidence>
<organism evidence="19 20">
    <name type="scientific">Handelsmanbacteria sp. (strain RIFCSPLOWO2_12_FULL_64_10)</name>
    <dbReference type="NCBI Taxonomy" id="1817868"/>
    <lineage>
        <taxon>Bacteria</taxon>
        <taxon>Candidatus Handelsmaniibacteriota</taxon>
    </lineage>
</organism>
<evidence type="ECO:0000313" key="20">
    <source>
        <dbReference type="Proteomes" id="UP000178606"/>
    </source>
</evidence>
<dbReference type="CDD" id="cd00082">
    <property type="entry name" value="HisKA"/>
    <property type="match status" value="1"/>
</dbReference>
<comment type="caution">
    <text evidence="19">The sequence shown here is derived from an EMBL/GenBank/DDBJ whole genome shotgun (WGS) entry which is preliminary data.</text>
</comment>
<dbReference type="InterPro" id="IPR001610">
    <property type="entry name" value="PAC"/>
</dbReference>
<name>A0A1F6D344_HANXR</name>
<proteinExistence type="predicted"/>
<evidence type="ECO:0000256" key="6">
    <source>
        <dbReference type="ARBA" id="ARBA00022553"/>
    </source>
</evidence>
<keyword evidence="12" id="KW-1133">Transmembrane helix</keyword>